<dbReference type="GO" id="GO:0097367">
    <property type="term" value="F:carbohydrate derivative binding"/>
    <property type="evidence" value="ECO:0007669"/>
    <property type="project" value="InterPro"/>
</dbReference>
<dbReference type="Gene3D" id="3.40.50.10490">
    <property type="entry name" value="Glucose-6-phosphate isomerase like protein, domain 1"/>
    <property type="match status" value="1"/>
</dbReference>
<dbReference type="InterPro" id="IPR036388">
    <property type="entry name" value="WH-like_DNA-bd_sf"/>
</dbReference>
<dbReference type="SUPFAM" id="SSF46689">
    <property type="entry name" value="Homeodomain-like"/>
    <property type="match status" value="1"/>
</dbReference>
<evidence type="ECO:0000256" key="1">
    <source>
        <dbReference type="ARBA" id="ARBA00023015"/>
    </source>
</evidence>
<dbReference type="GO" id="GO:1901135">
    <property type="term" value="P:carbohydrate derivative metabolic process"/>
    <property type="evidence" value="ECO:0007669"/>
    <property type="project" value="InterPro"/>
</dbReference>
<evidence type="ECO:0000256" key="2">
    <source>
        <dbReference type="ARBA" id="ARBA00023125"/>
    </source>
</evidence>
<dbReference type="InterPro" id="IPR000281">
    <property type="entry name" value="HTH_RpiR"/>
</dbReference>
<reference evidence="6" key="2">
    <citation type="journal article" date="2021" name="PeerJ">
        <title>Extensive microbial diversity within the chicken gut microbiome revealed by metagenomics and culture.</title>
        <authorList>
            <person name="Gilroy R."/>
            <person name="Ravi A."/>
            <person name="Getino M."/>
            <person name="Pursley I."/>
            <person name="Horton D.L."/>
            <person name="Alikhan N.F."/>
            <person name="Baker D."/>
            <person name="Gharbi K."/>
            <person name="Hall N."/>
            <person name="Watson M."/>
            <person name="Adriaenssens E.M."/>
            <person name="Foster-Nyarko E."/>
            <person name="Jarju S."/>
            <person name="Secka A."/>
            <person name="Antonio M."/>
            <person name="Oren A."/>
            <person name="Chaudhuri R.R."/>
            <person name="La Ragione R."/>
            <person name="Hildebrand F."/>
            <person name="Pallen M.J."/>
        </authorList>
    </citation>
    <scope>NUCLEOTIDE SEQUENCE</scope>
    <source>
        <strain evidence="6">ChiHile30-977</strain>
    </source>
</reference>
<dbReference type="InterPro" id="IPR009057">
    <property type="entry name" value="Homeodomain-like_sf"/>
</dbReference>
<name>A0A9D1CKU1_9FIRM</name>
<dbReference type="InterPro" id="IPR047640">
    <property type="entry name" value="RpiR-like"/>
</dbReference>
<proteinExistence type="predicted"/>
<dbReference type="InterPro" id="IPR046348">
    <property type="entry name" value="SIS_dom_sf"/>
</dbReference>
<dbReference type="Pfam" id="PF01418">
    <property type="entry name" value="HTH_6"/>
    <property type="match status" value="1"/>
</dbReference>
<evidence type="ECO:0000313" key="7">
    <source>
        <dbReference type="Proteomes" id="UP000886819"/>
    </source>
</evidence>
<dbReference type="PANTHER" id="PTHR30514">
    <property type="entry name" value="GLUCOKINASE"/>
    <property type="match status" value="1"/>
</dbReference>
<evidence type="ECO:0000256" key="3">
    <source>
        <dbReference type="ARBA" id="ARBA00023163"/>
    </source>
</evidence>
<gene>
    <name evidence="6" type="ORF">IAA66_10980</name>
</gene>
<dbReference type="CDD" id="cd05013">
    <property type="entry name" value="SIS_RpiR"/>
    <property type="match status" value="1"/>
</dbReference>
<keyword evidence="1" id="KW-0805">Transcription regulation</keyword>
<feature type="domain" description="SIS" evidence="5">
    <location>
        <begin position="124"/>
        <end position="264"/>
    </location>
</feature>
<reference evidence="6" key="1">
    <citation type="submission" date="2020-10" db="EMBL/GenBank/DDBJ databases">
        <authorList>
            <person name="Gilroy R."/>
        </authorList>
    </citation>
    <scope>NUCLEOTIDE SEQUENCE</scope>
    <source>
        <strain evidence="6">ChiHile30-977</strain>
    </source>
</reference>
<dbReference type="GO" id="GO:0003700">
    <property type="term" value="F:DNA-binding transcription factor activity"/>
    <property type="evidence" value="ECO:0007669"/>
    <property type="project" value="InterPro"/>
</dbReference>
<accession>A0A9D1CKU1</accession>
<dbReference type="Pfam" id="PF01380">
    <property type="entry name" value="SIS"/>
    <property type="match status" value="1"/>
</dbReference>
<keyword evidence="2" id="KW-0238">DNA-binding</keyword>
<evidence type="ECO:0000259" key="5">
    <source>
        <dbReference type="PROSITE" id="PS51464"/>
    </source>
</evidence>
<organism evidence="6 7">
    <name type="scientific">Candidatus Avichristensenella intestinipullorum</name>
    <dbReference type="NCBI Taxonomy" id="2840693"/>
    <lineage>
        <taxon>Bacteria</taxon>
        <taxon>Bacillati</taxon>
        <taxon>Bacillota</taxon>
        <taxon>Clostridia</taxon>
        <taxon>Candidatus Avichristensenella</taxon>
    </lineage>
</organism>
<dbReference type="SUPFAM" id="SSF53697">
    <property type="entry name" value="SIS domain"/>
    <property type="match status" value="1"/>
</dbReference>
<sequence>MSVFTKLRESDFSATEKRIADYILKNAHKLPRVTISTVARDCDTSKSMVVQLCKTAGFKGYKDLCSQLLVEQALNGQKRKAALDCDEIHPGCTMDQICQITLREEMRSVQDTAELMDPAAVEKAVKLLLKADRIQLYGVGSSAVAALDMYSKLCRVGLNARFSQDVHCQLLDSASLTPRSVVLVFSFNGRTRDMIEACELSREMGAKVISVTRFGSSPIAELSDVPLYVASNESLKRVTTMSSRLSTLVMVDVIFTCLANSMSGRISALIQRNNMIANRRRK</sequence>
<evidence type="ECO:0000259" key="4">
    <source>
        <dbReference type="PROSITE" id="PS51071"/>
    </source>
</evidence>
<dbReference type="EMBL" id="DVFI01000151">
    <property type="protein sequence ID" value="HIQ64084.1"/>
    <property type="molecule type" value="Genomic_DNA"/>
</dbReference>
<evidence type="ECO:0000313" key="6">
    <source>
        <dbReference type="EMBL" id="HIQ64084.1"/>
    </source>
</evidence>
<dbReference type="PROSITE" id="PS51071">
    <property type="entry name" value="HTH_RPIR"/>
    <property type="match status" value="1"/>
</dbReference>
<keyword evidence="3" id="KW-0804">Transcription</keyword>
<dbReference type="Gene3D" id="1.10.10.10">
    <property type="entry name" value="Winged helix-like DNA-binding domain superfamily/Winged helix DNA-binding domain"/>
    <property type="match status" value="1"/>
</dbReference>
<dbReference type="Proteomes" id="UP000886819">
    <property type="component" value="Unassembled WGS sequence"/>
</dbReference>
<dbReference type="AlphaFoldDB" id="A0A9D1CKU1"/>
<dbReference type="InterPro" id="IPR001347">
    <property type="entry name" value="SIS_dom"/>
</dbReference>
<feature type="domain" description="HTH rpiR-type" evidence="4">
    <location>
        <begin position="1"/>
        <end position="75"/>
    </location>
</feature>
<dbReference type="PANTHER" id="PTHR30514:SF1">
    <property type="entry name" value="HTH-TYPE TRANSCRIPTIONAL REGULATOR HEXR-RELATED"/>
    <property type="match status" value="1"/>
</dbReference>
<protein>
    <submittedName>
        <fullName evidence="6">MurR/RpiR family transcriptional regulator</fullName>
    </submittedName>
</protein>
<dbReference type="GO" id="GO:0003677">
    <property type="term" value="F:DNA binding"/>
    <property type="evidence" value="ECO:0007669"/>
    <property type="project" value="UniProtKB-KW"/>
</dbReference>
<comment type="caution">
    <text evidence="6">The sequence shown here is derived from an EMBL/GenBank/DDBJ whole genome shotgun (WGS) entry which is preliminary data.</text>
</comment>
<dbReference type="PROSITE" id="PS51464">
    <property type="entry name" value="SIS"/>
    <property type="match status" value="1"/>
</dbReference>
<dbReference type="InterPro" id="IPR035472">
    <property type="entry name" value="RpiR-like_SIS"/>
</dbReference>